<feature type="binding site" evidence="1">
    <location>
        <position position="243"/>
    </location>
    <ligand>
        <name>Mg(2+)</name>
        <dbReference type="ChEBI" id="CHEBI:18420"/>
        <label>1</label>
    </ligand>
</feature>
<feature type="binding site" evidence="1">
    <location>
        <position position="56"/>
    </location>
    <ligand>
        <name>Mg(2+)</name>
        <dbReference type="ChEBI" id="CHEBI:18420"/>
        <label>1</label>
    </ligand>
</feature>
<keyword evidence="2" id="KW-0378">Hydrolase</keyword>
<feature type="binding site" evidence="1">
    <location>
        <position position="57"/>
    </location>
    <ligand>
        <name>Mg(2+)</name>
        <dbReference type="ChEBI" id="CHEBI:18420"/>
        <label>1</label>
    </ligand>
</feature>
<dbReference type="SUPFAM" id="SSF101478">
    <property type="entry name" value="ADP-ribosylglycohydrolase"/>
    <property type="match status" value="1"/>
</dbReference>
<reference evidence="2" key="1">
    <citation type="journal article" date="2016" name="Appl. Environ. Microbiol.">
        <title>Functional Metagenomics of a Biostimulated Petroleum-Contaminated Soil Reveals an Extraordinary Diversity of Extradiol Dioxygenases.</title>
        <authorList>
            <person name="Terron-Gonzalez L."/>
            <person name="Martin-Cabello G."/>
            <person name="Ferrer M."/>
            <person name="Santero E."/>
        </authorList>
    </citation>
    <scope>NUCLEOTIDE SEQUENCE</scope>
</reference>
<keyword evidence="1" id="KW-0460">Magnesium</keyword>
<sequence>MKLRERALGAYLGFAVGDALGAPVEFMTADEIRHAHGTLRTMIGGGWLRLRPGQITDDTQMSLHLGRALIAAQGWDARAAAEEFAVWLRGHPIDVGNTCRRGIRRYLLEGSLAGPMNEADGGNGAAMRILPLALATLHDDAGFAIAAREQAHITHHHPLSDAATLGLGRMLHRLLRGEGIAAARETVAALVAAHGQFRFDPWPGRASGYIVDTMQTVLHHFFASEGFEDCLVGIVNRGGDADTNGALAGMLAGALHGVDAIPRFWLNRLERTVTDEIEMQTDALLKLALLPAHP</sequence>
<dbReference type="NCBIfam" id="TIGR02662">
    <property type="entry name" value="dinitro_DRAG"/>
    <property type="match status" value="1"/>
</dbReference>
<protein>
    <submittedName>
        <fullName evidence="2">Dinitrogenase reductase activating glycohydrolase</fullName>
    </submittedName>
</protein>
<feature type="binding site" evidence="1">
    <location>
        <position position="240"/>
    </location>
    <ligand>
        <name>Mg(2+)</name>
        <dbReference type="ChEBI" id="CHEBI:18420"/>
        <label>1</label>
    </ligand>
</feature>
<accession>A0A126SXK2</accession>
<dbReference type="InterPro" id="IPR013479">
    <property type="entry name" value="ADP-ribosyl_diN_reduct_hydro"/>
</dbReference>
<proteinExistence type="predicted"/>
<keyword evidence="1" id="KW-0479">Metal-binding</keyword>
<dbReference type="EMBL" id="KU144965">
    <property type="protein sequence ID" value="AMK59028.1"/>
    <property type="molecule type" value="Genomic_DNA"/>
</dbReference>
<feature type="binding site" evidence="1">
    <location>
        <position position="242"/>
    </location>
    <ligand>
        <name>Mg(2+)</name>
        <dbReference type="ChEBI" id="CHEBI:18420"/>
        <label>1</label>
    </ligand>
</feature>
<dbReference type="GO" id="GO:0046872">
    <property type="term" value="F:metal ion binding"/>
    <property type="evidence" value="ECO:0007669"/>
    <property type="project" value="UniProtKB-KW"/>
</dbReference>
<dbReference type="InterPro" id="IPR005502">
    <property type="entry name" value="Ribosyl_crysJ1"/>
</dbReference>
<dbReference type="Pfam" id="PF03747">
    <property type="entry name" value="ADP_ribosyl_GH"/>
    <property type="match status" value="1"/>
</dbReference>
<dbReference type="AlphaFoldDB" id="A0A126SXK2"/>
<feature type="binding site" evidence="1">
    <location>
        <position position="58"/>
    </location>
    <ligand>
        <name>Mg(2+)</name>
        <dbReference type="ChEBI" id="CHEBI:18420"/>
        <label>1</label>
    </ligand>
</feature>
<dbReference type="PANTHER" id="PTHR16222:SF12">
    <property type="entry name" value="ADP-RIBOSYLGLYCOHYDROLASE-RELATED"/>
    <property type="match status" value="1"/>
</dbReference>
<dbReference type="Gene3D" id="1.10.4080.10">
    <property type="entry name" value="ADP-ribosylation/Crystallin J1"/>
    <property type="match status" value="1"/>
</dbReference>
<comment type="cofactor">
    <cofactor evidence="1">
        <name>Mg(2+)</name>
        <dbReference type="ChEBI" id="CHEBI:18420"/>
    </cofactor>
    <text evidence="1">Binds 2 magnesium ions per subunit.</text>
</comment>
<evidence type="ECO:0000256" key="1">
    <source>
        <dbReference type="PIRSR" id="PIRSR605502-1"/>
    </source>
</evidence>
<name>A0A126SXK2_9BACT</name>
<dbReference type="InterPro" id="IPR050792">
    <property type="entry name" value="ADP-ribosylglycohydrolase"/>
</dbReference>
<dbReference type="GO" id="GO:0016787">
    <property type="term" value="F:hydrolase activity"/>
    <property type="evidence" value="ECO:0007669"/>
    <property type="project" value="UniProtKB-KW"/>
</dbReference>
<dbReference type="InterPro" id="IPR036705">
    <property type="entry name" value="Ribosyl_crysJ1_sf"/>
</dbReference>
<evidence type="ECO:0000313" key="2">
    <source>
        <dbReference type="EMBL" id="AMK59028.1"/>
    </source>
</evidence>
<organism evidence="2">
    <name type="scientific">uncultured bacterium UPO35</name>
    <dbReference type="NCBI Taxonomy" id="1776962"/>
    <lineage>
        <taxon>Bacteria</taxon>
        <taxon>environmental samples</taxon>
    </lineage>
</organism>
<dbReference type="PANTHER" id="PTHR16222">
    <property type="entry name" value="ADP-RIBOSYLGLYCOHYDROLASE"/>
    <property type="match status" value="1"/>
</dbReference>